<evidence type="ECO:0000313" key="2">
    <source>
        <dbReference type="EMBL" id="OGF74503.1"/>
    </source>
</evidence>
<evidence type="ECO:0000313" key="3">
    <source>
        <dbReference type="Proteomes" id="UP000178406"/>
    </source>
</evidence>
<dbReference type="InterPro" id="IPR014509">
    <property type="entry name" value="YjdF-like"/>
</dbReference>
<evidence type="ECO:0000256" key="1">
    <source>
        <dbReference type="SAM" id="Phobius"/>
    </source>
</evidence>
<keyword evidence="1" id="KW-0812">Transmembrane</keyword>
<name>A0A1F5WFV3_9BACT</name>
<keyword evidence="1" id="KW-0472">Membrane</keyword>
<keyword evidence="1" id="KW-1133">Transmembrane helix</keyword>
<comment type="caution">
    <text evidence="2">The sequence shown here is derived from an EMBL/GenBank/DDBJ whole genome shotgun (WGS) entry which is preliminary data.</text>
</comment>
<protein>
    <recommendedName>
        <fullName evidence="4">VanZ-like domain-containing protein</fullName>
    </recommendedName>
</protein>
<feature type="transmembrane region" description="Helical" evidence="1">
    <location>
        <begin position="63"/>
        <end position="81"/>
    </location>
</feature>
<reference evidence="2 3" key="1">
    <citation type="journal article" date="2016" name="Nat. Commun.">
        <title>Thousands of microbial genomes shed light on interconnected biogeochemical processes in an aquifer system.</title>
        <authorList>
            <person name="Anantharaman K."/>
            <person name="Brown C.T."/>
            <person name="Hug L.A."/>
            <person name="Sharon I."/>
            <person name="Castelle C.J."/>
            <person name="Probst A.J."/>
            <person name="Thomas B.C."/>
            <person name="Singh A."/>
            <person name="Wilkins M.J."/>
            <person name="Karaoz U."/>
            <person name="Brodie E.L."/>
            <person name="Williams K.H."/>
            <person name="Hubbard S.S."/>
            <person name="Banfield J.F."/>
        </authorList>
    </citation>
    <scope>NUCLEOTIDE SEQUENCE [LARGE SCALE GENOMIC DNA]</scope>
</reference>
<evidence type="ECO:0008006" key="4">
    <source>
        <dbReference type="Google" id="ProtNLM"/>
    </source>
</evidence>
<dbReference type="AlphaFoldDB" id="A0A1F5WFV3"/>
<feature type="transmembrane region" description="Helical" evidence="1">
    <location>
        <begin position="12"/>
        <end position="37"/>
    </location>
</feature>
<dbReference type="Proteomes" id="UP000178406">
    <property type="component" value="Unassembled WGS sequence"/>
</dbReference>
<proteinExistence type="predicted"/>
<dbReference type="EMBL" id="MFHQ01000017">
    <property type="protein sequence ID" value="OGF74503.1"/>
    <property type="molecule type" value="Genomic_DNA"/>
</dbReference>
<dbReference type="STRING" id="1798338.A3J56_01020"/>
<dbReference type="Pfam" id="PF09997">
    <property type="entry name" value="DUF2238"/>
    <property type="match status" value="1"/>
</dbReference>
<accession>A0A1F5WFV3</accession>
<sequence>MRLWLVRFLFHFVLLRYGLPAVLTILLGIVALVGVLWEFGEFVVDRFILNTGFMCLEGIFEDTLADLLFDILGGAAGFFFYKRFLKTFHV</sequence>
<organism evidence="2 3">
    <name type="scientific">Candidatus Giovannonibacteria bacterium RIFCSPHIGHO2_02_FULL_46_20</name>
    <dbReference type="NCBI Taxonomy" id="1798338"/>
    <lineage>
        <taxon>Bacteria</taxon>
        <taxon>Candidatus Giovannoniibacteriota</taxon>
    </lineage>
</organism>
<gene>
    <name evidence="2" type="ORF">A3J56_01020</name>
</gene>